<dbReference type="EMBL" id="CP003614">
    <property type="protein sequence ID" value="AFZ09686.1"/>
    <property type="molecule type" value="Genomic_DNA"/>
</dbReference>
<gene>
    <name evidence="2" type="ORF">Osc7112_5453</name>
</gene>
<evidence type="ECO:0000259" key="1">
    <source>
        <dbReference type="Pfam" id="PF13453"/>
    </source>
</evidence>
<dbReference type="InterPro" id="IPR027392">
    <property type="entry name" value="TF_Znf"/>
</dbReference>
<dbReference type="eggNOG" id="COG3809">
    <property type="taxonomic scope" value="Bacteria"/>
</dbReference>
<organism evidence="2 3">
    <name type="scientific">Phormidium nigroviride PCC 7112</name>
    <dbReference type="NCBI Taxonomy" id="179408"/>
    <lineage>
        <taxon>Bacteria</taxon>
        <taxon>Bacillati</taxon>
        <taxon>Cyanobacteriota</taxon>
        <taxon>Cyanophyceae</taxon>
        <taxon>Oscillatoriophycideae</taxon>
        <taxon>Oscillatoriales</taxon>
        <taxon>Oscillatoriaceae</taxon>
        <taxon>Phormidium</taxon>
    </lineage>
</organism>
<dbReference type="Pfam" id="PF13453">
    <property type="entry name" value="Zn_ribbon_TFIIB"/>
    <property type="match status" value="1"/>
</dbReference>
<accession>K9VP32</accession>
<evidence type="ECO:0000313" key="3">
    <source>
        <dbReference type="Proteomes" id="UP000010478"/>
    </source>
</evidence>
<feature type="domain" description="Transcription factor zinc-finger" evidence="1">
    <location>
        <begin position="3"/>
        <end position="41"/>
    </location>
</feature>
<dbReference type="OrthoDB" id="9814037at2"/>
<proteinExistence type="predicted"/>
<dbReference type="RefSeq" id="WP_015178892.1">
    <property type="nucleotide sequence ID" value="NC_019729.1"/>
</dbReference>
<evidence type="ECO:0000313" key="2">
    <source>
        <dbReference type="EMBL" id="AFZ09686.1"/>
    </source>
</evidence>
<reference evidence="2 3" key="1">
    <citation type="submission" date="2012-05" db="EMBL/GenBank/DDBJ databases">
        <title>Finished chromosome of genome of Oscillatoria sp. PCC 7112.</title>
        <authorList>
            <consortium name="US DOE Joint Genome Institute"/>
            <person name="Gugger M."/>
            <person name="Coursin T."/>
            <person name="Rippka R."/>
            <person name="Tandeau De Marsac N."/>
            <person name="Huntemann M."/>
            <person name="Wei C.-L."/>
            <person name="Han J."/>
            <person name="Detter J.C."/>
            <person name="Han C."/>
            <person name="Tapia R."/>
            <person name="Davenport K."/>
            <person name="Daligault H."/>
            <person name="Erkkila T."/>
            <person name="Gu W."/>
            <person name="Munk A.C.C."/>
            <person name="Teshima H."/>
            <person name="Xu Y."/>
            <person name="Chain P."/>
            <person name="Chen A."/>
            <person name="Krypides N."/>
            <person name="Mavromatis K."/>
            <person name="Markowitz V."/>
            <person name="Szeto E."/>
            <person name="Ivanova N."/>
            <person name="Mikhailova N."/>
            <person name="Ovchinnikova G."/>
            <person name="Pagani I."/>
            <person name="Pati A."/>
            <person name="Goodwin L."/>
            <person name="Peters L."/>
            <person name="Pitluck S."/>
            <person name="Woyke T."/>
            <person name="Kerfeld C."/>
        </authorList>
    </citation>
    <scope>NUCLEOTIDE SEQUENCE [LARGE SCALE GENOMIC DNA]</scope>
    <source>
        <strain evidence="2 3">PCC 7112</strain>
    </source>
</reference>
<dbReference type="AlphaFoldDB" id="K9VP32"/>
<protein>
    <recommendedName>
        <fullName evidence="1">Transcription factor zinc-finger domain-containing protein</fullName>
    </recommendedName>
</protein>
<dbReference type="KEGG" id="oni:Osc7112_5453"/>
<keyword evidence="3" id="KW-1185">Reference proteome</keyword>
<dbReference type="STRING" id="179408.Osc7112_5453"/>
<name>K9VP32_9CYAN</name>
<sequence>MECPKCKHPNLEGGTLAGSMSVQWCPNCYGIWIPGREYEAWQKEQNQWYNKSQKPEATTGTLGIEFTPSVYDSKAALCPEDGHYLSRAKVPFSRVPFYIERCMLCGGIWCDNGEWDILESLGFYTEIDKMFSPNWQAKARVQELASRERQVLTEKLGPDIAGYVLELAEVLADHPHADCAATYILRRAELKRREI</sequence>
<dbReference type="HOGENOM" id="CLU_120955_0_0_3"/>
<dbReference type="Proteomes" id="UP000010478">
    <property type="component" value="Chromosome"/>
</dbReference>